<dbReference type="InterPro" id="IPR013324">
    <property type="entry name" value="RNA_pol_sigma_r3/r4-like"/>
</dbReference>
<name>A0ABW1QZF5_9ACTN</name>
<protein>
    <submittedName>
        <fullName evidence="8">SigE family RNA polymerase sigma factor</fullName>
    </submittedName>
</protein>
<dbReference type="InterPro" id="IPR014284">
    <property type="entry name" value="RNA_pol_sigma-70_dom"/>
</dbReference>
<dbReference type="Gene3D" id="1.10.10.10">
    <property type="entry name" value="Winged helix-like DNA-binding domain superfamily/Winged helix DNA-binding domain"/>
    <property type="match status" value="1"/>
</dbReference>
<organism evidence="8 9">
    <name type="scientific">Nocardioides yefusunii</name>
    <dbReference type="NCBI Taxonomy" id="2500546"/>
    <lineage>
        <taxon>Bacteria</taxon>
        <taxon>Bacillati</taxon>
        <taxon>Actinomycetota</taxon>
        <taxon>Actinomycetes</taxon>
        <taxon>Propionibacteriales</taxon>
        <taxon>Nocardioidaceae</taxon>
        <taxon>Nocardioides</taxon>
    </lineage>
</organism>
<dbReference type="InterPro" id="IPR007627">
    <property type="entry name" value="RNA_pol_sigma70_r2"/>
</dbReference>
<evidence type="ECO:0000259" key="6">
    <source>
        <dbReference type="Pfam" id="PF04542"/>
    </source>
</evidence>
<evidence type="ECO:0000256" key="2">
    <source>
        <dbReference type="ARBA" id="ARBA00023015"/>
    </source>
</evidence>
<sequence length="168" mass="19034">MTTAEQEFDEYAAARWPRLVRSAVLLGAHAQEAEDVAQTTLTKVWRAWGRVQKADDTDAYVYRILLNAFNDSRRRMWRGEHPTEFIPDRSEPDATDAVVLRDAVWRSLERLKPDHRAVVVLRFYAHLSEAQMAVVLGVAPGTVKSRVARALLALRNDPALVAVNEEVQ</sequence>
<dbReference type="Pfam" id="PF08281">
    <property type="entry name" value="Sigma70_r4_2"/>
    <property type="match status" value="1"/>
</dbReference>
<dbReference type="EMBL" id="JBHSQI010000009">
    <property type="protein sequence ID" value="MFC6154894.1"/>
    <property type="molecule type" value="Genomic_DNA"/>
</dbReference>
<evidence type="ECO:0000256" key="4">
    <source>
        <dbReference type="ARBA" id="ARBA00023125"/>
    </source>
</evidence>
<comment type="caution">
    <text evidence="8">The sequence shown here is derived from an EMBL/GenBank/DDBJ whole genome shotgun (WGS) entry which is preliminary data.</text>
</comment>
<dbReference type="InterPro" id="IPR013325">
    <property type="entry name" value="RNA_pol_sigma_r2"/>
</dbReference>
<dbReference type="InterPro" id="IPR036388">
    <property type="entry name" value="WH-like_DNA-bd_sf"/>
</dbReference>
<evidence type="ECO:0000259" key="7">
    <source>
        <dbReference type="Pfam" id="PF08281"/>
    </source>
</evidence>
<dbReference type="Pfam" id="PF04542">
    <property type="entry name" value="Sigma70_r2"/>
    <property type="match status" value="1"/>
</dbReference>
<dbReference type="SUPFAM" id="SSF88946">
    <property type="entry name" value="Sigma2 domain of RNA polymerase sigma factors"/>
    <property type="match status" value="1"/>
</dbReference>
<gene>
    <name evidence="8" type="ORF">ACFPWU_14600</name>
</gene>
<keyword evidence="9" id="KW-1185">Reference proteome</keyword>
<keyword evidence="2" id="KW-0805">Transcription regulation</keyword>
<evidence type="ECO:0000256" key="3">
    <source>
        <dbReference type="ARBA" id="ARBA00023082"/>
    </source>
</evidence>
<keyword evidence="3" id="KW-0731">Sigma factor</keyword>
<dbReference type="Gene3D" id="1.10.1740.10">
    <property type="match status" value="1"/>
</dbReference>
<dbReference type="RefSeq" id="WP_128222010.1">
    <property type="nucleotide sequence ID" value="NZ_CP034929.1"/>
</dbReference>
<dbReference type="InterPro" id="IPR039425">
    <property type="entry name" value="RNA_pol_sigma-70-like"/>
</dbReference>
<dbReference type="PANTHER" id="PTHR43133">
    <property type="entry name" value="RNA POLYMERASE ECF-TYPE SIGMA FACTO"/>
    <property type="match status" value="1"/>
</dbReference>
<evidence type="ECO:0000313" key="9">
    <source>
        <dbReference type="Proteomes" id="UP001596098"/>
    </source>
</evidence>
<proteinExistence type="inferred from homology"/>
<feature type="domain" description="RNA polymerase sigma-70 region 2" evidence="6">
    <location>
        <begin position="17"/>
        <end position="78"/>
    </location>
</feature>
<dbReference type="NCBIfam" id="TIGR02937">
    <property type="entry name" value="sigma70-ECF"/>
    <property type="match status" value="1"/>
</dbReference>
<evidence type="ECO:0000256" key="1">
    <source>
        <dbReference type="ARBA" id="ARBA00010641"/>
    </source>
</evidence>
<feature type="domain" description="RNA polymerase sigma factor 70 region 4 type 2" evidence="7">
    <location>
        <begin position="102"/>
        <end position="154"/>
    </location>
</feature>
<dbReference type="PANTHER" id="PTHR43133:SF50">
    <property type="entry name" value="ECF RNA POLYMERASE SIGMA FACTOR SIGM"/>
    <property type="match status" value="1"/>
</dbReference>
<reference evidence="9" key="1">
    <citation type="journal article" date="2019" name="Int. J. Syst. Evol. Microbiol.">
        <title>The Global Catalogue of Microorganisms (GCM) 10K type strain sequencing project: providing services to taxonomists for standard genome sequencing and annotation.</title>
        <authorList>
            <consortium name="The Broad Institute Genomics Platform"/>
            <consortium name="The Broad Institute Genome Sequencing Center for Infectious Disease"/>
            <person name="Wu L."/>
            <person name="Ma J."/>
        </authorList>
    </citation>
    <scope>NUCLEOTIDE SEQUENCE [LARGE SCALE GENOMIC DNA]</scope>
    <source>
        <strain evidence="9">DFY28</strain>
    </source>
</reference>
<dbReference type="SUPFAM" id="SSF88659">
    <property type="entry name" value="Sigma3 and sigma4 domains of RNA polymerase sigma factors"/>
    <property type="match status" value="1"/>
</dbReference>
<comment type="similarity">
    <text evidence="1">Belongs to the sigma-70 factor family. ECF subfamily.</text>
</comment>
<keyword evidence="4" id="KW-0238">DNA-binding</keyword>
<dbReference type="CDD" id="cd06171">
    <property type="entry name" value="Sigma70_r4"/>
    <property type="match status" value="1"/>
</dbReference>
<dbReference type="Proteomes" id="UP001596098">
    <property type="component" value="Unassembled WGS sequence"/>
</dbReference>
<dbReference type="NCBIfam" id="TIGR02983">
    <property type="entry name" value="SigE-fam_strep"/>
    <property type="match status" value="1"/>
</dbReference>
<accession>A0ABW1QZF5</accession>
<evidence type="ECO:0000256" key="5">
    <source>
        <dbReference type="ARBA" id="ARBA00023163"/>
    </source>
</evidence>
<dbReference type="InterPro" id="IPR013249">
    <property type="entry name" value="RNA_pol_sigma70_r4_t2"/>
</dbReference>
<dbReference type="InterPro" id="IPR014325">
    <property type="entry name" value="RNA_pol_sigma-E_actinobac"/>
</dbReference>
<keyword evidence="5" id="KW-0804">Transcription</keyword>
<evidence type="ECO:0000313" key="8">
    <source>
        <dbReference type="EMBL" id="MFC6154894.1"/>
    </source>
</evidence>